<organism evidence="3 4">
    <name type="scientific">Trachymyrmex septentrionalis</name>
    <dbReference type="NCBI Taxonomy" id="34720"/>
    <lineage>
        <taxon>Eukaryota</taxon>
        <taxon>Metazoa</taxon>
        <taxon>Ecdysozoa</taxon>
        <taxon>Arthropoda</taxon>
        <taxon>Hexapoda</taxon>
        <taxon>Insecta</taxon>
        <taxon>Pterygota</taxon>
        <taxon>Neoptera</taxon>
        <taxon>Endopterygota</taxon>
        <taxon>Hymenoptera</taxon>
        <taxon>Apocrita</taxon>
        <taxon>Aculeata</taxon>
        <taxon>Formicoidea</taxon>
        <taxon>Formicidae</taxon>
        <taxon>Myrmicinae</taxon>
        <taxon>Trachymyrmex</taxon>
    </lineage>
</organism>
<dbReference type="AlphaFoldDB" id="A0A195FSE9"/>
<accession>A0A195FSE9</accession>
<gene>
    <name evidence="3" type="ORF">ALC56_02092</name>
</gene>
<proteinExistence type="predicted"/>
<evidence type="ECO:0000313" key="4">
    <source>
        <dbReference type="Proteomes" id="UP000078541"/>
    </source>
</evidence>
<dbReference type="Proteomes" id="UP000078541">
    <property type="component" value="Unassembled WGS sequence"/>
</dbReference>
<protein>
    <submittedName>
        <fullName evidence="3">Uncharacterized protein</fullName>
    </submittedName>
</protein>
<feature type="region of interest" description="Disordered" evidence="1">
    <location>
        <begin position="27"/>
        <end position="79"/>
    </location>
</feature>
<keyword evidence="4" id="KW-1185">Reference proteome</keyword>
<reference evidence="3 4" key="1">
    <citation type="submission" date="2016-03" db="EMBL/GenBank/DDBJ databases">
        <title>Trachymyrmex septentrionalis WGS genome.</title>
        <authorList>
            <person name="Nygaard S."/>
            <person name="Hu H."/>
            <person name="Boomsma J."/>
            <person name="Zhang G."/>
        </authorList>
    </citation>
    <scope>NUCLEOTIDE SEQUENCE [LARGE SCALE GENOMIC DNA]</scope>
    <source>
        <strain evidence="3">Tsep2-gDNA-1</strain>
        <tissue evidence="3">Whole body</tissue>
    </source>
</reference>
<dbReference type="EMBL" id="KQ981280">
    <property type="protein sequence ID" value="KYN43366.1"/>
    <property type="molecule type" value="Genomic_DNA"/>
</dbReference>
<sequence>MYYYASKLTAAALSGGGLIAGGGGGENGSNSGDGSGVCRCHEAQKERSSPRRTTTPQSTQPTRHHHPSRASRVYTPTLGPTTTEHVVIEHPRPNHYHRHRTKHKVSRDILNMKYILLALCEISMSWIVSLLKLYAHFPRRVASNQKHPACDARTGACTMRKKHWEDRLIRAGSSHNGIPDTMDTDREKSCFSFPRRAGSFGEFSRWRLIYWRENAMNETTDDMTYVTMGDATSSFALRQRGIGRVQSFAIILKHPTGKVSAQSSIPLYVNFDI</sequence>
<feature type="transmembrane region" description="Helical" evidence="2">
    <location>
        <begin position="114"/>
        <end position="135"/>
    </location>
</feature>
<feature type="compositionally biased region" description="Basic and acidic residues" evidence="1">
    <location>
        <begin position="39"/>
        <end position="49"/>
    </location>
</feature>
<keyword evidence="2" id="KW-0472">Membrane</keyword>
<name>A0A195FSE9_9HYME</name>
<evidence type="ECO:0000256" key="2">
    <source>
        <dbReference type="SAM" id="Phobius"/>
    </source>
</evidence>
<evidence type="ECO:0000256" key="1">
    <source>
        <dbReference type="SAM" id="MobiDB-lite"/>
    </source>
</evidence>
<feature type="compositionally biased region" description="Low complexity" evidence="1">
    <location>
        <begin position="51"/>
        <end position="61"/>
    </location>
</feature>
<keyword evidence="2" id="KW-0812">Transmembrane</keyword>
<evidence type="ECO:0000313" key="3">
    <source>
        <dbReference type="EMBL" id="KYN43366.1"/>
    </source>
</evidence>
<keyword evidence="2" id="KW-1133">Transmembrane helix</keyword>